<keyword evidence="2" id="KW-1185">Reference proteome</keyword>
<dbReference type="InterPro" id="IPR017850">
    <property type="entry name" value="Alkaline_phosphatase_core_sf"/>
</dbReference>
<gene>
    <name evidence="1" type="ORF">NP493_2168g00001</name>
</gene>
<dbReference type="FunFam" id="3.40.720.10:FF:000017">
    <property type="entry name" value="Predicted protein"/>
    <property type="match status" value="1"/>
</dbReference>
<dbReference type="SUPFAM" id="SSF53649">
    <property type="entry name" value="Alkaline phosphatase-like"/>
    <property type="match status" value="1"/>
</dbReference>
<sequence length="487" mass="54947">MPLVSFLRMRVRPGLSMKLVFLLCVSTAALTFLLNASGTLHPHSPVNLSTNTRLSLLGNSSGHGDSCVLPKLKLWPPLYRKLFAKPKGLDCSLAEENWVYVDRGMFQISASAIRRHGEVKCVYTPLMRGRNDYTTIWGDPVVDVMSGMRLQTDFFKVNCTAEDNSAYFNIHAGITPVREPTPGPDASAGTQNPLGLNILMIGFDSTSRLAWMRNVPKTYDYLVNILGATVMEGYNIVGDGTPRALIPILTGHTEWELPESHRGVKGARTMDGHPWIWDDLKRLGYVTQYAEDKHKMGTFTFGMVGFQKQPMRTYYLQSEKLGGLSRRLCTGSVPRHVVFLNYARELYRTYPAHMRKFSFLFHVELSHDSTNLLQLADDDLVEFLKDMNGAGHLDNTVLIMMADHGQRFTRVRRTVQGKLEERTPFMSLRFPPSFARTHPEAIKNLRTNAKRLTTPFDIHATFKDIVDYSATMRGDVAQVSHVDEARS</sequence>
<dbReference type="GO" id="GO:0005615">
    <property type="term" value="C:extracellular space"/>
    <property type="evidence" value="ECO:0007669"/>
    <property type="project" value="TreeGrafter"/>
</dbReference>
<protein>
    <submittedName>
        <fullName evidence="1">Uncharacterized protein</fullName>
    </submittedName>
</protein>
<dbReference type="EMBL" id="JAODUO010002170">
    <property type="protein sequence ID" value="KAK2154546.1"/>
    <property type="molecule type" value="Genomic_DNA"/>
</dbReference>
<dbReference type="Pfam" id="PF02995">
    <property type="entry name" value="DUF229"/>
    <property type="match status" value="1"/>
</dbReference>
<accession>A0AAD9JK39</accession>
<dbReference type="Proteomes" id="UP001209878">
    <property type="component" value="Unassembled WGS sequence"/>
</dbReference>
<comment type="caution">
    <text evidence="1">The sequence shown here is derived from an EMBL/GenBank/DDBJ whole genome shotgun (WGS) entry which is preliminary data.</text>
</comment>
<proteinExistence type="predicted"/>
<dbReference type="PANTHER" id="PTHR10974">
    <property type="entry name" value="FI08016P-RELATED"/>
    <property type="match status" value="1"/>
</dbReference>
<dbReference type="AlphaFoldDB" id="A0AAD9JK39"/>
<dbReference type="InterPro" id="IPR004245">
    <property type="entry name" value="DUF229"/>
</dbReference>
<dbReference type="PANTHER" id="PTHR10974:SF1">
    <property type="entry name" value="FI08016P-RELATED"/>
    <property type="match status" value="1"/>
</dbReference>
<evidence type="ECO:0000313" key="1">
    <source>
        <dbReference type="EMBL" id="KAK2154546.1"/>
    </source>
</evidence>
<organism evidence="1 2">
    <name type="scientific">Ridgeia piscesae</name>
    <name type="common">Tubeworm</name>
    <dbReference type="NCBI Taxonomy" id="27915"/>
    <lineage>
        <taxon>Eukaryota</taxon>
        <taxon>Metazoa</taxon>
        <taxon>Spiralia</taxon>
        <taxon>Lophotrochozoa</taxon>
        <taxon>Annelida</taxon>
        <taxon>Polychaeta</taxon>
        <taxon>Sedentaria</taxon>
        <taxon>Canalipalpata</taxon>
        <taxon>Sabellida</taxon>
        <taxon>Siboglinidae</taxon>
        <taxon>Ridgeia</taxon>
    </lineage>
</organism>
<reference evidence="1" key="1">
    <citation type="journal article" date="2023" name="Mol. Biol. Evol.">
        <title>Third-Generation Sequencing Reveals the Adaptive Role of the Epigenome in Three Deep-Sea Polychaetes.</title>
        <authorList>
            <person name="Perez M."/>
            <person name="Aroh O."/>
            <person name="Sun Y."/>
            <person name="Lan Y."/>
            <person name="Juniper S.K."/>
            <person name="Young C.R."/>
            <person name="Angers B."/>
            <person name="Qian P.Y."/>
        </authorList>
    </citation>
    <scope>NUCLEOTIDE SEQUENCE</scope>
    <source>
        <strain evidence="1">R07B-5</strain>
    </source>
</reference>
<dbReference type="Gene3D" id="3.40.720.10">
    <property type="entry name" value="Alkaline Phosphatase, subunit A"/>
    <property type="match status" value="1"/>
</dbReference>
<evidence type="ECO:0000313" key="2">
    <source>
        <dbReference type="Proteomes" id="UP001209878"/>
    </source>
</evidence>
<dbReference type="CDD" id="cd16021">
    <property type="entry name" value="ALP_like"/>
    <property type="match status" value="1"/>
</dbReference>
<name>A0AAD9JK39_RIDPI</name>